<evidence type="ECO:0000256" key="1">
    <source>
        <dbReference type="SAM" id="MobiDB-lite"/>
    </source>
</evidence>
<evidence type="ECO:0000313" key="3">
    <source>
        <dbReference type="EMBL" id="QIQ04396.1"/>
    </source>
</evidence>
<proteinExistence type="predicted"/>
<dbReference type="RefSeq" id="WP_167032151.1">
    <property type="nucleotide sequence ID" value="NZ_CP050177.1"/>
</dbReference>
<evidence type="ECO:0000313" key="4">
    <source>
        <dbReference type="Proteomes" id="UP000501179"/>
    </source>
</evidence>
<accession>A0A6G9H249</accession>
<dbReference type="EMBL" id="CP050177">
    <property type="protein sequence ID" value="QIQ04396.1"/>
    <property type="molecule type" value="Genomic_DNA"/>
</dbReference>
<organism evidence="3 4">
    <name type="scientific">Streptomyces liangshanensis</name>
    <dbReference type="NCBI Taxonomy" id="2717324"/>
    <lineage>
        <taxon>Bacteria</taxon>
        <taxon>Bacillati</taxon>
        <taxon>Actinomycetota</taxon>
        <taxon>Actinomycetes</taxon>
        <taxon>Kitasatosporales</taxon>
        <taxon>Streptomycetaceae</taxon>
        <taxon>Streptomyces</taxon>
    </lineage>
</organism>
<evidence type="ECO:0000256" key="2">
    <source>
        <dbReference type="SAM" id="Phobius"/>
    </source>
</evidence>
<feature type="transmembrane region" description="Helical" evidence="2">
    <location>
        <begin position="203"/>
        <end position="222"/>
    </location>
</feature>
<dbReference type="KEGG" id="slia:HA039_20685"/>
<reference evidence="3 4" key="1">
    <citation type="submission" date="2020-03" db="EMBL/GenBank/DDBJ databases">
        <title>A novel species.</title>
        <authorList>
            <person name="Gao J."/>
        </authorList>
    </citation>
    <scope>NUCLEOTIDE SEQUENCE [LARGE SCALE GENOMIC DNA]</scope>
    <source>
        <strain evidence="3 4">QMT-12</strain>
    </source>
</reference>
<keyword evidence="2" id="KW-1133">Transmembrane helix</keyword>
<feature type="transmembrane region" description="Helical" evidence="2">
    <location>
        <begin position="72"/>
        <end position="92"/>
    </location>
</feature>
<dbReference type="Proteomes" id="UP000501179">
    <property type="component" value="Chromosome"/>
</dbReference>
<feature type="transmembrane region" description="Helical" evidence="2">
    <location>
        <begin position="144"/>
        <end position="167"/>
    </location>
</feature>
<name>A0A6G9H249_9ACTN</name>
<feature type="transmembrane region" description="Helical" evidence="2">
    <location>
        <begin position="42"/>
        <end position="60"/>
    </location>
</feature>
<keyword evidence="2" id="KW-0812">Transmembrane</keyword>
<sequence length="229" mass="23456">MSLTENRPPPPTAAPATALDPTAPPAPPRTGPPHTALPGPRAVTAGLVPLAALVTLGALAGGAPRDWLDRMAGVVALVALSASVMLGLTTVFRDLLRPAHRRLAQHAHRTAGLAGLAFLALHIAVKAAGGRVTPAAALGVTDLLTGLGTLAAVLFVLAAVTGIWRGVFATRRWIRPFRVLHGASYAAWLAAVAHGLTAGRAPAPWVVACYALCLAAASAALIHRWTKRS</sequence>
<keyword evidence="4" id="KW-1185">Reference proteome</keyword>
<dbReference type="AlphaFoldDB" id="A0A6G9H249"/>
<feature type="compositionally biased region" description="Pro residues" evidence="1">
    <location>
        <begin position="22"/>
        <end position="31"/>
    </location>
</feature>
<gene>
    <name evidence="3" type="ORF">HA039_20685</name>
</gene>
<protein>
    <recommendedName>
        <fullName evidence="5">Ferric oxidoreductase domain-containing protein</fullName>
    </recommendedName>
</protein>
<feature type="region of interest" description="Disordered" evidence="1">
    <location>
        <begin position="1"/>
        <end position="40"/>
    </location>
</feature>
<keyword evidence="2" id="KW-0472">Membrane</keyword>
<feature type="transmembrane region" description="Helical" evidence="2">
    <location>
        <begin position="179"/>
        <end position="197"/>
    </location>
</feature>
<evidence type="ECO:0008006" key="5">
    <source>
        <dbReference type="Google" id="ProtNLM"/>
    </source>
</evidence>